<dbReference type="EMBL" id="JBHTMB010000311">
    <property type="protein sequence ID" value="MFD1237899.1"/>
    <property type="molecule type" value="Genomic_DNA"/>
</dbReference>
<comment type="function">
    <text evidence="1">This protein is a component of the acetyl coenzyme A carboxylase complex; first, biotin carboxylase catalyzes the carboxylation of the carrier protein and then the transcarboxylase transfers the carboxyl group to form malonyl-CoA.</text>
</comment>
<dbReference type="PRINTS" id="PR01071">
    <property type="entry name" value="ACOABIOTINCC"/>
</dbReference>
<keyword evidence="1" id="KW-0444">Lipid biosynthesis</keyword>
<dbReference type="Proteomes" id="UP001597182">
    <property type="component" value="Unassembled WGS sequence"/>
</dbReference>
<evidence type="ECO:0000256" key="2">
    <source>
        <dbReference type="SAM" id="MobiDB-lite"/>
    </source>
</evidence>
<keyword evidence="1" id="KW-0443">Lipid metabolism</keyword>
<name>A0ABW3VU86_9PSEU</name>
<dbReference type="Gene3D" id="2.40.50.100">
    <property type="match status" value="1"/>
</dbReference>
<dbReference type="InterPro" id="IPR011053">
    <property type="entry name" value="Single_hybrid_motif"/>
</dbReference>
<proteinExistence type="predicted"/>
<comment type="caution">
    <text evidence="4">The sequence shown here is derived from an EMBL/GenBank/DDBJ whole genome shotgun (WGS) entry which is preliminary data.</text>
</comment>
<keyword evidence="1" id="KW-0276">Fatty acid metabolism</keyword>
<evidence type="ECO:0000259" key="3">
    <source>
        <dbReference type="PROSITE" id="PS50968"/>
    </source>
</evidence>
<dbReference type="Pfam" id="PF00364">
    <property type="entry name" value="Biotin_lipoyl"/>
    <property type="match status" value="1"/>
</dbReference>
<feature type="region of interest" description="Disordered" evidence="2">
    <location>
        <begin position="44"/>
        <end position="86"/>
    </location>
</feature>
<dbReference type="RefSeq" id="WP_346090926.1">
    <property type="nucleotide sequence ID" value="NZ_BAABKS010000016.1"/>
</dbReference>
<organism evidence="4 5">
    <name type="scientific">Pseudonocardia benzenivorans</name>
    <dbReference type="NCBI Taxonomy" id="228005"/>
    <lineage>
        <taxon>Bacteria</taxon>
        <taxon>Bacillati</taxon>
        <taxon>Actinomycetota</taxon>
        <taxon>Actinomycetes</taxon>
        <taxon>Pseudonocardiales</taxon>
        <taxon>Pseudonocardiaceae</taxon>
        <taxon>Pseudonocardia</taxon>
    </lineage>
</organism>
<evidence type="ECO:0000256" key="1">
    <source>
        <dbReference type="RuleBase" id="RU364072"/>
    </source>
</evidence>
<gene>
    <name evidence="4" type="ORF">ACFQ34_31830</name>
</gene>
<keyword evidence="5" id="KW-1185">Reference proteome</keyword>
<feature type="domain" description="Lipoyl-binding" evidence="3">
    <location>
        <begin position="111"/>
        <end position="187"/>
    </location>
</feature>
<feature type="compositionally biased region" description="Pro residues" evidence="2">
    <location>
        <begin position="49"/>
        <end position="61"/>
    </location>
</feature>
<evidence type="ECO:0000313" key="4">
    <source>
        <dbReference type="EMBL" id="MFD1237899.1"/>
    </source>
</evidence>
<protein>
    <recommendedName>
        <fullName evidence="1">Biotin carboxyl carrier protein of acetyl-CoA carboxylase</fullName>
    </recommendedName>
</protein>
<dbReference type="PROSITE" id="PS50968">
    <property type="entry name" value="BIOTINYL_LIPOYL"/>
    <property type="match status" value="1"/>
</dbReference>
<dbReference type="SUPFAM" id="SSF51230">
    <property type="entry name" value="Single hybrid motif"/>
    <property type="match status" value="1"/>
</dbReference>
<dbReference type="InterPro" id="IPR001249">
    <property type="entry name" value="AcCoA_biotinCC"/>
</dbReference>
<sequence length="189" mass="19027">MSDPGTARGLTDEDVDQVTRLVESLDRSGFDFLQVELGDLRITVGTGEPPVPGAAPPPPAAATPAAVPQAVAPARNTADRPDTAVAPSAAPVAAGSVAAGSMAAGSVAAGSVEITAPTMGIFYARPEPGKPPFVAVGDVVEETTTVALVEVMKTFHSVAAGVRGTVVEICVSDTDFVEFGAVLMRVSTE</sequence>
<reference evidence="5" key="1">
    <citation type="journal article" date="2019" name="Int. J. Syst. Evol. Microbiol.">
        <title>The Global Catalogue of Microorganisms (GCM) 10K type strain sequencing project: providing services to taxonomists for standard genome sequencing and annotation.</title>
        <authorList>
            <consortium name="The Broad Institute Genomics Platform"/>
            <consortium name="The Broad Institute Genome Sequencing Center for Infectious Disease"/>
            <person name="Wu L."/>
            <person name="Ma J."/>
        </authorList>
    </citation>
    <scope>NUCLEOTIDE SEQUENCE [LARGE SCALE GENOMIC DNA]</scope>
    <source>
        <strain evidence="5">CCUG 49018</strain>
    </source>
</reference>
<dbReference type="CDD" id="cd06850">
    <property type="entry name" value="biotinyl_domain"/>
    <property type="match status" value="1"/>
</dbReference>
<accession>A0ABW3VU86</accession>
<feature type="compositionally biased region" description="Low complexity" evidence="2">
    <location>
        <begin position="62"/>
        <end position="74"/>
    </location>
</feature>
<dbReference type="InterPro" id="IPR000089">
    <property type="entry name" value="Biotin_lipoyl"/>
</dbReference>
<keyword evidence="1" id="KW-0275">Fatty acid biosynthesis</keyword>
<comment type="pathway">
    <text evidence="1">Lipid metabolism; fatty acid biosynthesis.</text>
</comment>
<keyword evidence="1" id="KW-0092">Biotin</keyword>
<evidence type="ECO:0000313" key="5">
    <source>
        <dbReference type="Proteomes" id="UP001597182"/>
    </source>
</evidence>